<evidence type="ECO:0000256" key="3">
    <source>
        <dbReference type="PROSITE-ProRule" id="PRU00339"/>
    </source>
</evidence>
<evidence type="ECO:0000256" key="4">
    <source>
        <dbReference type="SAM" id="MobiDB-lite"/>
    </source>
</evidence>
<dbReference type="SUPFAM" id="SSF48452">
    <property type="entry name" value="TPR-like"/>
    <property type="match status" value="2"/>
</dbReference>
<dbReference type="RefSeq" id="WP_205109950.1">
    <property type="nucleotide sequence ID" value="NZ_JACJJL010000014.1"/>
</dbReference>
<feature type="repeat" description="TPR" evidence="3">
    <location>
        <begin position="230"/>
        <end position="263"/>
    </location>
</feature>
<dbReference type="Pfam" id="PF13432">
    <property type="entry name" value="TPR_16"/>
    <property type="match status" value="1"/>
</dbReference>
<keyword evidence="1" id="KW-0677">Repeat</keyword>
<feature type="region of interest" description="Disordered" evidence="4">
    <location>
        <begin position="1"/>
        <end position="23"/>
    </location>
</feature>
<dbReference type="Proteomes" id="UP000764045">
    <property type="component" value="Unassembled WGS sequence"/>
</dbReference>
<name>A0A939B5E6_9BACT</name>
<dbReference type="InterPro" id="IPR050498">
    <property type="entry name" value="Ycf3"/>
</dbReference>
<protein>
    <submittedName>
        <fullName evidence="5">Tetratricopeptide repeat protein</fullName>
    </submittedName>
</protein>
<dbReference type="Gene3D" id="1.25.40.10">
    <property type="entry name" value="Tetratricopeptide repeat domain"/>
    <property type="match status" value="2"/>
</dbReference>
<dbReference type="PROSITE" id="PS50005">
    <property type="entry name" value="TPR"/>
    <property type="match status" value="1"/>
</dbReference>
<evidence type="ECO:0000256" key="2">
    <source>
        <dbReference type="ARBA" id="ARBA00022803"/>
    </source>
</evidence>
<dbReference type="AlphaFoldDB" id="A0A939B5E6"/>
<comment type="caution">
    <text evidence="5">The sequence shown here is derived from an EMBL/GenBank/DDBJ whole genome shotgun (WGS) entry which is preliminary data.</text>
</comment>
<dbReference type="PANTHER" id="PTHR44858">
    <property type="entry name" value="TETRATRICOPEPTIDE REPEAT PROTEIN 6"/>
    <property type="match status" value="1"/>
</dbReference>
<dbReference type="GO" id="GO:0046813">
    <property type="term" value="P:receptor-mediated virion attachment to host cell"/>
    <property type="evidence" value="ECO:0007669"/>
    <property type="project" value="TreeGrafter"/>
</dbReference>
<dbReference type="GO" id="GO:0009279">
    <property type="term" value="C:cell outer membrane"/>
    <property type="evidence" value="ECO:0007669"/>
    <property type="project" value="TreeGrafter"/>
</dbReference>
<dbReference type="SMART" id="SM00028">
    <property type="entry name" value="TPR"/>
    <property type="match status" value="6"/>
</dbReference>
<reference evidence="5 6" key="1">
    <citation type="journal article" date="2021" name="Sci. Rep.">
        <title>The distribution of antibiotic resistance genes in chicken gut microbiota commensals.</title>
        <authorList>
            <person name="Juricova H."/>
            <person name="Matiasovicova J."/>
            <person name="Kubasova T."/>
            <person name="Cejkova D."/>
            <person name="Rychlik I."/>
        </authorList>
    </citation>
    <scope>NUCLEOTIDE SEQUENCE [LARGE SCALE GENOMIC DNA]</scope>
    <source>
        <strain evidence="5 6">An819</strain>
    </source>
</reference>
<accession>A0A939B5E6</accession>
<dbReference type="InterPro" id="IPR019734">
    <property type="entry name" value="TPR_rpt"/>
</dbReference>
<dbReference type="EMBL" id="JACJJL010000014">
    <property type="protein sequence ID" value="MBM6661977.1"/>
    <property type="molecule type" value="Genomic_DNA"/>
</dbReference>
<gene>
    <name evidence="5" type="ORF">H6B30_09495</name>
</gene>
<evidence type="ECO:0000313" key="6">
    <source>
        <dbReference type="Proteomes" id="UP000764045"/>
    </source>
</evidence>
<evidence type="ECO:0000313" key="5">
    <source>
        <dbReference type="EMBL" id="MBM6661977.1"/>
    </source>
</evidence>
<dbReference type="PANTHER" id="PTHR44858:SF1">
    <property type="entry name" value="UDP-N-ACETYLGLUCOSAMINE--PEPTIDE N-ACETYLGLUCOSAMINYLTRANSFERASE SPINDLY-RELATED"/>
    <property type="match status" value="1"/>
</dbReference>
<sequence length="292" mass="32604">MNFFKALFGGSEETPEQKQQADETRKFDMFKYDGVKAAKMGQHDYAVKCYKEALKIREDLEVRDYLAQSLIRTGQLAEAYEQLETLAAAEPENTAIFIQMAQVAHMMENYTAMAQACERALLIDNQNARAHYLYAQACIGQEDMINAIAMLTKAITLKDDMAEAYLLRGQTLLKMGDASGADGDCTRLLADYATNEDVLMLKARIERAKGNADAAIEAYGRVIDANPFCIDAFKERGALRYEKGDMAGAKEDAQHAMELEPKDMEAVNGEYSAEGIEQRTRQAYRNINPLGL</sequence>
<dbReference type="Pfam" id="PF13181">
    <property type="entry name" value="TPR_8"/>
    <property type="match status" value="2"/>
</dbReference>
<keyword evidence="2 3" id="KW-0802">TPR repeat</keyword>
<keyword evidence="6" id="KW-1185">Reference proteome</keyword>
<proteinExistence type="predicted"/>
<organism evidence="5 6">
    <name type="scientific">Marseilla massiliensis</name>
    <dbReference type="NCBI Taxonomy" id="1841864"/>
    <lineage>
        <taxon>Bacteria</taxon>
        <taxon>Pseudomonadati</taxon>
        <taxon>Bacteroidota</taxon>
        <taxon>Bacteroidia</taxon>
        <taxon>Bacteroidales</taxon>
        <taxon>Prevotellaceae</taxon>
        <taxon>Marseilla</taxon>
    </lineage>
</organism>
<evidence type="ECO:0000256" key="1">
    <source>
        <dbReference type="ARBA" id="ARBA00022737"/>
    </source>
</evidence>
<dbReference type="InterPro" id="IPR011990">
    <property type="entry name" value="TPR-like_helical_dom_sf"/>
</dbReference>